<evidence type="ECO:0000313" key="6">
    <source>
        <dbReference type="Proteomes" id="UP000013015"/>
    </source>
</evidence>
<gene>
    <name evidence="5" type="ORF">HMPREF9004_1364</name>
</gene>
<protein>
    <submittedName>
        <fullName evidence="5">RecB family exonuclease</fullName>
    </submittedName>
</protein>
<dbReference type="Proteomes" id="UP000013015">
    <property type="component" value="Unassembled WGS sequence"/>
</dbReference>
<evidence type="ECO:0000256" key="2">
    <source>
        <dbReference type="ARBA" id="ARBA00022806"/>
    </source>
</evidence>
<dbReference type="HOGENOM" id="CLU_049030_0_0_11"/>
<comment type="caution">
    <text evidence="5">The sequence shown here is derived from an EMBL/GenBank/DDBJ whole genome shotgun (WGS) entry which is preliminary data.</text>
</comment>
<evidence type="ECO:0000259" key="4">
    <source>
        <dbReference type="Pfam" id="PF12705"/>
    </source>
</evidence>
<sequence length="282" mass="31963">MSSPTPRTQGLKGPALSASRAKEYERCPYQYRLHVVDKISDPPSKATALGTLVHSVLERLYDLPFKERSVEAAIGLLEKEWDAKKVSSPEVLSVFETPEEEGPWFESARKIVTAYFSIEDPQWLAPAAREQLVDAVTADGIRLRGFIDRIDRSAAGDLRVVDYKTGRAPSPRFQDEALFQMRFYALLLQLTDRLPARAQLLYLKSGQVLTFDPDPGDIARFSDQISELWGRIEADARREEFMPRRNPLCNWCGVKHLCPLFEGRAPEPPEGGFERLLRTRVS</sequence>
<dbReference type="InterPro" id="IPR011604">
    <property type="entry name" value="PDDEXK-like_dom_sf"/>
</dbReference>
<keyword evidence="3" id="KW-0234">DNA repair</keyword>
<dbReference type="AlphaFoldDB" id="N6X9P9"/>
<dbReference type="OrthoDB" id="9791397at2"/>
<keyword evidence="5" id="KW-0269">Exonuclease</keyword>
<keyword evidence="2" id="KW-0347">Helicase</keyword>
<dbReference type="eggNOG" id="COG2887">
    <property type="taxonomic scope" value="Bacteria"/>
</dbReference>
<keyword evidence="5" id="KW-0378">Hydrolase</keyword>
<dbReference type="Gene3D" id="3.90.320.10">
    <property type="match status" value="1"/>
</dbReference>
<dbReference type="GO" id="GO:0006281">
    <property type="term" value="P:DNA repair"/>
    <property type="evidence" value="ECO:0007669"/>
    <property type="project" value="UniProtKB-KW"/>
</dbReference>
<evidence type="ECO:0000313" key="5">
    <source>
        <dbReference type="EMBL" id="ENO17873.1"/>
    </source>
</evidence>
<dbReference type="GO" id="GO:0004386">
    <property type="term" value="F:helicase activity"/>
    <property type="evidence" value="ECO:0007669"/>
    <property type="project" value="UniProtKB-KW"/>
</dbReference>
<dbReference type="InterPro" id="IPR038726">
    <property type="entry name" value="PDDEXK_AddAB-type"/>
</dbReference>
<keyword evidence="1" id="KW-0227">DNA damage</keyword>
<evidence type="ECO:0000256" key="1">
    <source>
        <dbReference type="ARBA" id="ARBA00022763"/>
    </source>
</evidence>
<feature type="domain" description="PD-(D/E)XK endonuclease-like" evidence="4">
    <location>
        <begin position="16"/>
        <end position="259"/>
    </location>
</feature>
<dbReference type="SUPFAM" id="SSF52980">
    <property type="entry name" value="Restriction endonuclease-like"/>
    <property type="match status" value="1"/>
</dbReference>
<accession>N6X9P9</accession>
<dbReference type="PATRIC" id="fig|888050.3.peg.1302"/>
<organism evidence="5 6">
    <name type="scientific">Schaalia cardiffensis F0333</name>
    <dbReference type="NCBI Taxonomy" id="888050"/>
    <lineage>
        <taxon>Bacteria</taxon>
        <taxon>Bacillati</taxon>
        <taxon>Actinomycetota</taxon>
        <taxon>Actinomycetes</taxon>
        <taxon>Actinomycetales</taxon>
        <taxon>Actinomycetaceae</taxon>
        <taxon>Schaalia</taxon>
    </lineage>
</organism>
<proteinExistence type="predicted"/>
<dbReference type="Pfam" id="PF12705">
    <property type="entry name" value="PDDEXK_1"/>
    <property type="match status" value="1"/>
</dbReference>
<dbReference type="RefSeq" id="WP_005963626.1">
    <property type="nucleotide sequence ID" value="NZ_CP040505.1"/>
</dbReference>
<keyword evidence="5" id="KW-0540">Nuclease</keyword>
<dbReference type="STRING" id="888050.HMPREF9004_1364"/>
<reference evidence="5 6" key="1">
    <citation type="submission" date="2013-03" db="EMBL/GenBank/DDBJ databases">
        <title>Reference genome for the Human Microbiome Project.</title>
        <authorList>
            <person name="Aqrawi P."/>
            <person name="Ayvaz T."/>
            <person name="Bess C."/>
            <person name="Blankenburg K."/>
            <person name="Coyle M."/>
            <person name="Deng J."/>
            <person name="Forbes L."/>
            <person name="Fowler G."/>
            <person name="Francisco L."/>
            <person name="Fu Q."/>
            <person name="Gibbs R."/>
            <person name="Gross S."/>
            <person name="Gubbala S."/>
            <person name="Hale W."/>
            <person name="Hemphill L."/>
            <person name="Highlander S."/>
            <person name="Hirani K."/>
            <person name="Jackson L."/>
            <person name="Jakkamsetti A."/>
            <person name="Javaid M."/>
            <person name="Jayaseelan J.C."/>
            <person name="Jiang H."/>
            <person name="Joshi V."/>
            <person name="Korchina V."/>
            <person name="Kovar C."/>
            <person name="Lara F."/>
            <person name="Lee S."/>
            <person name="Liu Y."/>
            <person name="Mata R."/>
            <person name="Mathew T."/>
            <person name="Munidasa M."/>
            <person name="Muzny D."/>
            <person name="Nazareth L."/>
            <person name="Ngo R."/>
            <person name="Nguyen L."/>
            <person name="Nguyen N."/>
            <person name="Okwuonu G."/>
            <person name="Ongeri F."/>
            <person name="Palculict T."/>
            <person name="Patil S."/>
            <person name="Petrosino J."/>
            <person name="Pham C."/>
            <person name="Pham P."/>
            <person name="Pu L.-L."/>
            <person name="Qin X."/>
            <person name="Qu J."/>
            <person name="Reid J."/>
            <person name="Ross M."/>
            <person name="Ruth R."/>
            <person name="Saada N."/>
            <person name="San Lucas F."/>
            <person name="Santibanez J."/>
            <person name="Shang Y."/>
            <person name="Simmons D."/>
            <person name="Song X.-Z."/>
            <person name="Tang L.-Y."/>
            <person name="Thornton R."/>
            <person name="Warren J."/>
            <person name="Weissenberger G."/>
            <person name="Wilczek-Boney K."/>
            <person name="Worley K."/>
            <person name="Youmans B."/>
            <person name="Zhang J."/>
            <person name="Zhang L."/>
            <person name="Zhao Z."/>
            <person name="Zhou C."/>
            <person name="Zhu D."/>
            <person name="Zhu Y."/>
        </authorList>
    </citation>
    <scope>NUCLEOTIDE SEQUENCE [LARGE SCALE GENOMIC DNA]</scope>
    <source>
        <strain evidence="5 6">F0333</strain>
    </source>
</reference>
<dbReference type="GO" id="GO:0004527">
    <property type="term" value="F:exonuclease activity"/>
    <property type="evidence" value="ECO:0007669"/>
    <property type="project" value="UniProtKB-KW"/>
</dbReference>
<keyword evidence="6" id="KW-1185">Reference proteome</keyword>
<dbReference type="EMBL" id="AQHZ01000023">
    <property type="protein sequence ID" value="ENO17873.1"/>
    <property type="molecule type" value="Genomic_DNA"/>
</dbReference>
<evidence type="ECO:0000256" key="3">
    <source>
        <dbReference type="ARBA" id="ARBA00023204"/>
    </source>
</evidence>
<dbReference type="InterPro" id="IPR011335">
    <property type="entry name" value="Restrct_endonuc-II-like"/>
</dbReference>
<keyword evidence="2" id="KW-0547">Nucleotide-binding</keyword>
<name>N6X9P9_9ACTO</name>
<keyword evidence="2" id="KW-0067">ATP-binding</keyword>